<name>A0A7J9N473_GOSSC</name>
<keyword evidence="2" id="KW-1185">Reference proteome</keyword>
<sequence>MPAGERVNVDSSDVRSFYLPGSTVTSGRSIRICVKRTSNGKPSGYFQMRFCIDAAILTGFLCLEFGELLLQKKIQEMSNAWNQTHRMKRLAVGPMKTPEYNEWWVRRIIDNISEPSHENSQSIEEYLRVIPSELEIIK</sequence>
<accession>A0A7J9N473</accession>
<dbReference type="EMBL" id="JABFAF010270512">
    <property type="protein sequence ID" value="MBA0878092.1"/>
    <property type="molecule type" value="Genomic_DNA"/>
</dbReference>
<gene>
    <name evidence="1" type="ORF">Goshw_026412</name>
</gene>
<reference evidence="1 2" key="1">
    <citation type="journal article" date="2019" name="Genome Biol. Evol.">
        <title>Insights into the evolution of the New World diploid cottons (Gossypium, subgenus Houzingenia) based on genome sequencing.</title>
        <authorList>
            <person name="Grover C.E."/>
            <person name="Arick M.A. 2nd"/>
            <person name="Thrash A."/>
            <person name="Conover J.L."/>
            <person name="Sanders W.S."/>
            <person name="Peterson D.G."/>
            <person name="Frelichowski J.E."/>
            <person name="Scheffler J.A."/>
            <person name="Scheffler B.E."/>
            <person name="Wendel J.F."/>
        </authorList>
    </citation>
    <scope>NUCLEOTIDE SEQUENCE [LARGE SCALE GENOMIC DNA]</scope>
    <source>
        <strain evidence="1">1</strain>
        <tissue evidence="1">Leaf</tissue>
    </source>
</reference>
<dbReference type="Proteomes" id="UP000593576">
    <property type="component" value="Unassembled WGS sequence"/>
</dbReference>
<proteinExistence type="predicted"/>
<dbReference type="PANTHER" id="PTHR48200">
    <property type="entry name" value="PROTEIN, PUTATIVE-RELATED"/>
    <property type="match status" value="1"/>
</dbReference>
<dbReference type="OrthoDB" id="1430424at2759"/>
<dbReference type="PANTHER" id="PTHR48200:SF1">
    <property type="entry name" value="AMINOTRANSFERASE-LIKE PLANT MOBILE DOMAIN-CONTAINING PROTEIN"/>
    <property type="match status" value="1"/>
</dbReference>
<organism evidence="1 2">
    <name type="scientific">Gossypium schwendimanii</name>
    <name type="common">Cotton</name>
    <dbReference type="NCBI Taxonomy" id="34291"/>
    <lineage>
        <taxon>Eukaryota</taxon>
        <taxon>Viridiplantae</taxon>
        <taxon>Streptophyta</taxon>
        <taxon>Embryophyta</taxon>
        <taxon>Tracheophyta</taxon>
        <taxon>Spermatophyta</taxon>
        <taxon>Magnoliopsida</taxon>
        <taxon>eudicotyledons</taxon>
        <taxon>Gunneridae</taxon>
        <taxon>Pentapetalae</taxon>
        <taxon>rosids</taxon>
        <taxon>malvids</taxon>
        <taxon>Malvales</taxon>
        <taxon>Malvaceae</taxon>
        <taxon>Malvoideae</taxon>
        <taxon>Gossypium</taxon>
    </lineage>
</organism>
<evidence type="ECO:0000313" key="1">
    <source>
        <dbReference type="EMBL" id="MBA0878092.1"/>
    </source>
</evidence>
<evidence type="ECO:0000313" key="2">
    <source>
        <dbReference type="Proteomes" id="UP000593576"/>
    </source>
</evidence>
<dbReference type="AlphaFoldDB" id="A0A7J9N473"/>
<comment type="caution">
    <text evidence="1">The sequence shown here is derived from an EMBL/GenBank/DDBJ whole genome shotgun (WGS) entry which is preliminary data.</text>
</comment>
<protein>
    <submittedName>
        <fullName evidence="1">Uncharacterized protein</fullName>
    </submittedName>
</protein>